<dbReference type="AlphaFoldDB" id="A0A6C0CZI3"/>
<proteinExistence type="predicted"/>
<accession>A0A6C0CZI3</accession>
<organism evidence="1">
    <name type="scientific">viral metagenome</name>
    <dbReference type="NCBI Taxonomy" id="1070528"/>
    <lineage>
        <taxon>unclassified sequences</taxon>
        <taxon>metagenomes</taxon>
        <taxon>organismal metagenomes</taxon>
    </lineage>
</organism>
<name>A0A6C0CZI3_9ZZZZ</name>
<sequence>MNNIILLLILFIYWCIINPPCNNIEGLIINNDNNFKESDKKFIPYTSKGYKLANDYYTIPNKCYKRTNGLLDTLIREDPKYNNYLKDFPYDDPNIDNNYKLESKKTFLSQFQDIILHDDGDKRKKKKYKFNNKKDNLMIYDPLDSLYYIDMDIDIISECE</sequence>
<protein>
    <submittedName>
        <fullName evidence="1">Uncharacterized protein</fullName>
    </submittedName>
</protein>
<dbReference type="EMBL" id="MN739508">
    <property type="protein sequence ID" value="QHT09224.1"/>
    <property type="molecule type" value="Genomic_DNA"/>
</dbReference>
<evidence type="ECO:0000313" key="1">
    <source>
        <dbReference type="EMBL" id="QHT09224.1"/>
    </source>
</evidence>
<reference evidence="1" key="1">
    <citation type="journal article" date="2020" name="Nature">
        <title>Giant virus diversity and host interactions through global metagenomics.</title>
        <authorList>
            <person name="Schulz F."/>
            <person name="Roux S."/>
            <person name="Paez-Espino D."/>
            <person name="Jungbluth S."/>
            <person name="Walsh D.A."/>
            <person name="Denef V.J."/>
            <person name="McMahon K.D."/>
            <person name="Konstantinidis K.T."/>
            <person name="Eloe-Fadrosh E.A."/>
            <person name="Kyrpides N.C."/>
            <person name="Woyke T."/>
        </authorList>
    </citation>
    <scope>NUCLEOTIDE SEQUENCE</scope>
    <source>
        <strain evidence="1">GVMAG-M-3300023110-24</strain>
    </source>
</reference>